<reference evidence="2 3" key="1">
    <citation type="submission" date="2016-04" db="EMBL/GenBank/DDBJ databases">
        <title>Genome analyses suggest a sexual origin of heterokaryosis in a supposedly ancient asexual fungus.</title>
        <authorList>
            <person name="Ropars J."/>
            <person name="Sedzielewska K."/>
            <person name="Noel J."/>
            <person name="Charron P."/>
            <person name="Farinelli L."/>
            <person name="Marton T."/>
            <person name="Kruger M."/>
            <person name="Pelin A."/>
            <person name="Brachmann A."/>
            <person name="Corradi N."/>
        </authorList>
    </citation>
    <scope>NUCLEOTIDE SEQUENCE [LARGE SCALE GENOMIC DNA]</scope>
    <source>
        <strain evidence="2 3">C2</strain>
    </source>
</reference>
<feature type="region of interest" description="Disordered" evidence="1">
    <location>
        <begin position="67"/>
        <end position="103"/>
    </location>
</feature>
<evidence type="ECO:0000313" key="2">
    <source>
        <dbReference type="EMBL" id="PKK58574.1"/>
    </source>
</evidence>
<evidence type="ECO:0000313" key="3">
    <source>
        <dbReference type="Proteomes" id="UP000233469"/>
    </source>
</evidence>
<evidence type="ECO:0000256" key="1">
    <source>
        <dbReference type="SAM" id="MobiDB-lite"/>
    </source>
</evidence>
<comment type="caution">
    <text evidence="2">The sequence shown here is derived from an EMBL/GenBank/DDBJ whole genome shotgun (WGS) entry which is preliminary data.</text>
</comment>
<name>A0A2N1MAE1_9GLOM</name>
<dbReference type="EMBL" id="LLXL01003510">
    <property type="protein sequence ID" value="PKK58574.1"/>
    <property type="molecule type" value="Genomic_DNA"/>
</dbReference>
<sequence length="133" mass="14505">MVECLMEGNRFRSLAPSFHATPGVTLTDLEGHFNTFIENFEAQSGTGESGPSVLSCRAVITNISSAPHPEARPFSSSPENIQWKQDIKADKKATRRPTVTAQSLNNLSSQMDSQFKTLNTSIHSGLKEVVQAI</sequence>
<proteinExistence type="predicted"/>
<organism evidence="2 3">
    <name type="scientific">Rhizophagus irregularis</name>
    <dbReference type="NCBI Taxonomy" id="588596"/>
    <lineage>
        <taxon>Eukaryota</taxon>
        <taxon>Fungi</taxon>
        <taxon>Fungi incertae sedis</taxon>
        <taxon>Mucoromycota</taxon>
        <taxon>Glomeromycotina</taxon>
        <taxon>Glomeromycetes</taxon>
        <taxon>Glomerales</taxon>
        <taxon>Glomeraceae</taxon>
        <taxon>Rhizophagus</taxon>
    </lineage>
</organism>
<protein>
    <submittedName>
        <fullName evidence="2">Uncharacterized protein</fullName>
    </submittedName>
</protein>
<dbReference type="Proteomes" id="UP000233469">
    <property type="component" value="Unassembled WGS sequence"/>
</dbReference>
<dbReference type="AlphaFoldDB" id="A0A2N1MAE1"/>
<feature type="non-terminal residue" evidence="2">
    <location>
        <position position="133"/>
    </location>
</feature>
<feature type="compositionally biased region" description="Polar residues" evidence="1">
    <location>
        <begin position="74"/>
        <end position="83"/>
    </location>
</feature>
<gene>
    <name evidence="2" type="ORF">RhiirC2_631968</name>
</gene>
<accession>A0A2N1MAE1</accession>
<reference evidence="2 3" key="2">
    <citation type="submission" date="2017-10" db="EMBL/GenBank/DDBJ databases">
        <title>Extensive intraspecific genome diversity in a model arbuscular mycorrhizal fungus.</title>
        <authorList>
            <person name="Chen E.C.H."/>
            <person name="Morin E."/>
            <person name="Baudet D."/>
            <person name="Noel J."/>
            <person name="Ndikumana S."/>
            <person name="Charron P."/>
            <person name="St-Onge C."/>
            <person name="Giorgi J."/>
            <person name="Grigoriev I.V."/>
            <person name="Roux C."/>
            <person name="Martin F.M."/>
            <person name="Corradi N."/>
        </authorList>
    </citation>
    <scope>NUCLEOTIDE SEQUENCE [LARGE SCALE GENOMIC DNA]</scope>
    <source>
        <strain evidence="2 3">C2</strain>
    </source>
</reference>